<comment type="caution">
    <text evidence="6">The sequence shown here is derived from an EMBL/GenBank/DDBJ whole genome shotgun (WGS) entry which is preliminary data.</text>
</comment>
<dbReference type="PANTHER" id="PTHR36307:SF1">
    <property type="entry name" value="FLAGELLA BASAL BODY P-RING FORMATION PROTEIN FLGA"/>
    <property type="match status" value="1"/>
</dbReference>
<proteinExistence type="predicted"/>
<evidence type="ECO:0000256" key="4">
    <source>
        <dbReference type="SAM" id="SignalP"/>
    </source>
</evidence>
<feature type="signal peptide" evidence="4">
    <location>
        <begin position="1"/>
        <end position="35"/>
    </location>
</feature>
<evidence type="ECO:0000313" key="7">
    <source>
        <dbReference type="Proteomes" id="UP000234881"/>
    </source>
</evidence>
<dbReference type="Gene3D" id="2.30.30.760">
    <property type="match status" value="1"/>
</dbReference>
<feature type="chain" id="PRO_5014749683" evidence="4">
    <location>
        <begin position="36"/>
        <end position="345"/>
    </location>
</feature>
<dbReference type="CDD" id="cd11614">
    <property type="entry name" value="SAF_CpaB_FlgA_like"/>
    <property type="match status" value="1"/>
</dbReference>
<dbReference type="RefSeq" id="WP_101531928.1">
    <property type="nucleotide sequence ID" value="NZ_JBFHIU010000009.1"/>
</dbReference>
<sequence length="345" mass="36768">MRTDLNKTLFYKWARTAGALLAAILLFAAATTSNARSQTNGINQDPAKLQGHVVVSGKLVTLGDLFDNAGDVSHKAVFRAPSIGQSGTISASRVIEAARRAGLSNIASTTIQSVKVLRDSQLVSESDIVASLITQLRAKGYVSAIDQVNVELSTHYVDQHAASSAARAFDIRSLRFDRNSGRFTASLKIGGRQDLSAMRIAGRATETVLTPVMTRNIRRGDIITDSDITLTPMPKREVLLSKPAPMANVIGMAARQALRAGMIANSSYFTAPDIINRSDVVTILFQTGALKLSMRGKALMAGAKGDVITVQNLQTSRIIRGEIVGAGLLQINKPMNIIAALGANE</sequence>
<keyword evidence="7" id="KW-1185">Reference proteome</keyword>
<dbReference type="Pfam" id="PF13144">
    <property type="entry name" value="ChapFlgA"/>
    <property type="match status" value="1"/>
</dbReference>
<evidence type="ECO:0000256" key="2">
    <source>
        <dbReference type="ARBA" id="ARBA00022729"/>
    </source>
</evidence>
<evidence type="ECO:0000256" key="1">
    <source>
        <dbReference type="ARBA" id="ARBA00004418"/>
    </source>
</evidence>
<keyword evidence="3" id="KW-0574">Periplasm</keyword>
<gene>
    <name evidence="6" type="primary">flgA</name>
    <name evidence="6" type="ORF">C0081_00960</name>
</gene>
<dbReference type="EMBL" id="PKUQ01000001">
    <property type="protein sequence ID" value="PLW78844.1"/>
    <property type="molecule type" value="Genomic_DNA"/>
</dbReference>
<comment type="subcellular location">
    <subcellularLocation>
        <location evidence="1">Periplasm</location>
    </subcellularLocation>
</comment>
<keyword evidence="6" id="KW-0969">Cilium</keyword>
<evidence type="ECO:0000313" key="6">
    <source>
        <dbReference type="EMBL" id="PLW78844.1"/>
    </source>
</evidence>
<dbReference type="InterPro" id="IPR039246">
    <property type="entry name" value="Flagellar_FlgA"/>
</dbReference>
<organism evidence="6 7">
    <name type="scientific">Cohaesibacter celericrescens</name>
    <dbReference type="NCBI Taxonomy" id="2067669"/>
    <lineage>
        <taxon>Bacteria</taxon>
        <taxon>Pseudomonadati</taxon>
        <taxon>Pseudomonadota</taxon>
        <taxon>Alphaproteobacteria</taxon>
        <taxon>Hyphomicrobiales</taxon>
        <taxon>Cohaesibacteraceae</taxon>
    </lineage>
</organism>
<dbReference type="GO" id="GO:0044780">
    <property type="term" value="P:bacterial-type flagellum assembly"/>
    <property type="evidence" value="ECO:0007669"/>
    <property type="project" value="InterPro"/>
</dbReference>
<keyword evidence="2 4" id="KW-0732">Signal</keyword>
<dbReference type="PANTHER" id="PTHR36307">
    <property type="entry name" value="FLAGELLA BASAL BODY P-RING FORMATION PROTEIN FLGA"/>
    <property type="match status" value="1"/>
</dbReference>
<keyword evidence="6" id="KW-0966">Cell projection</keyword>
<dbReference type="InterPro" id="IPR013974">
    <property type="entry name" value="SAF"/>
</dbReference>
<feature type="domain" description="SAF" evidence="5">
    <location>
        <begin position="208"/>
        <end position="270"/>
    </location>
</feature>
<dbReference type="GO" id="GO:0042597">
    <property type="term" value="C:periplasmic space"/>
    <property type="evidence" value="ECO:0007669"/>
    <property type="project" value="UniProtKB-SubCell"/>
</dbReference>
<dbReference type="Gene3D" id="3.90.1210.10">
    <property type="entry name" value="Antifreeze-like/N-acetylneuraminic acid synthase C-terminal domain"/>
    <property type="match status" value="1"/>
</dbReference>
<reference evidence="6 7" key="1">
    <citation type="submission" date="2018-01" db="EMBL/GenBank/DDBJ databases">
        <title>The draft genome sequence of Cohaesibacter sp. H1304.</title>
        <authorList>
            <person name="Wang N.-N."/>
            <person name="Du Z.-J."/>
        </authorList>
    </citation>
    <scope>NUCLEOTIDE SEQUENCE [LARGE SCALE GENOMIC DNA]</scope>
    <source>
        <strain evidence="6 7">H1304</strain>
    </source>
</reference>
<accession>A0A2N5XWG7</accession>
<evidence type="ECO:0000256" key="3">
    <source>
        <dbReference type="ARBA" id="ARBA00022764"/>
    </source>
</evidence>
<protein>
    <submittedName>
        <fullName evidence="6">Flagella basal body P-ring formation protein FlgA</fullName>
    </submittedName>
</protein>
<name>A0A2N5XWG7_9HYPH</name>
<dbReference type="OrthoDB" id="5323072at2"/>
<dbReference type="SMART" id="SM00858">
    <property type="entry name" value="SAF"/>
    <property type="match status" value="1"/>
</dbReference>
<evidence type="ECO:0000259" key="5">
    <source>
        <dbReference type="SMART" id="SM00858"/>
    </source>
</evidence>
<dbReference type="Proteomes" id="UP000234881">
    <property type="component" value="Unassembled WGS sequence"/>
</dbReference>
<dbReference type="AlphaFoldDB" id="A0A2N5XWG7"/>
<keyword evidence="6" id="KW-0282">Flagellum</keyword>
<dbReference type="NCBIfam" id="TIGR03170">
    <property type="entry name" value="flgA_cterm"/>
    <property type="match status" value="1"/>
</dbReference>
<dbReference type="InterPro" id="IPR017585">
    <property type="entry name" value="SAF_FlgA"/>
</dbReference>